<gene>
    <name evidence="1" type="ORF">SAMN05421793_11547</name>
</gene>
<dbReference type="RefSeq" id="WP_089769737.1">
    <property type="nucleotide sequence ID" value="NZ_FNWX01000015.1"/>
</dbReference>
<dbReference type="AlphaFoldDB" id="A0A1H6JRA0"/>
<organism evidence="1 2">
    <name type="scientific">Epilithonimonas hominis</name>
    <dbReference type="NCBI Taxonomy" id="420404"/>
    <lineage>
        <taxon>Bacteria</taxon>
        <taxon>Pseudomonadati</taxon>
        <taxon>Bacteroidota</taxon>
        <taxon>Flavobacteriia</taxon>
        <taxon>Flavobacteriales</taxon>
        <taxon>Weeksellaceae</taxon>
        <taxon>Chryseobacterium group</taxon>
        <taxon>Epilithonimonas</taxon>
    </lineage>
</organism>
<evidence type="ECO:0008006" key="3">
    <source>
        <dbReference type="Google" id="ProtNLM"/>
    </source>
</evidence>
<keyword evidence="2" id="KW-1185">Reference proteome</keyword>
<dbReference type="EMBL" id="FNWX01000015">
    <property type="protein sequence ID" value="SEH61747.1"/>
    <property type="molecule type" value="Genomic_DNA"/>
</dbReference>
<dbReference type="Proteomes" id="UP000198555">
    <property type="component" value="Unassembled WGS sequence"/>
</dbReference>
<sequence>MKILYINKNLNLSKPIVNQMIKMGFEVDILIESLPKALNKSAFSHKIGNVFSRLILKNKNYFIKKEKHIFEKFALKRLKNKTYDIAFFIRADMYSENLIKRVRKQTKKMINYQWDGIDIYPRILDYYKYFDRFFVFDNADMRKYKNLNLLPLTNFYYSDRKKNNIAEYDFFYIGVGLDDRIRLIKNIEEFVIANGLRIKAILTIPEFREEEITESVSFQHKGISLEENEDFATKAEVVIDFKIDYHTGASFRFFECLNREQKIITNNTEMKNYDFYHPDNIFITDFEDFVGLKEFLQKPYHKIDRKIVEKYGIKNWLNYALDYGDYEAINLP</sequence>
<evidence type="ECO:0000313" key="2">
    <source>
        <dbReference type="Proteomes" id="UP000198555"/>
    </source>
</evidence>
<name>A0A1H6JRA0_9FLAO</name>
<reference evidence="2" key="1">
    <citation type="submission" date="2016-10" db="EMBL/GenBank/DDBJ databases">
        <authorList>
            <person name="Varghese N."/>
            <person name="Submissions S."/>
        </authorList>
    </citation>
    <scope>NUCLEOTIDE SEQUENCE [LARGE SCALE GENOMIC DNA]</scope>
    <source>
        <strain evidence="2">DSM 19326</strain>
    </source>
</reference>
<evidence type="ECO:0000313" key="1">
    <source>
        <dbReference type="EMBL" id="SEH61747.1"/>
    </source>
</evidence>
<proteinExistence type="predicted"/>
<accession>A0A1H6JRA0</accession>
<protein>
    <recommendedName>
        <fullName evidence="3">Lipopolysaccharide biosynthesis protein</fullName>
    </recommendedName>
</protein>
<dbReference type="STRING" id="420404.SAMN05421793_11547"/>